<evidence type="ECO:0000313" key="2">
    <source>
        <dbReference type="EMBL" id="KAF7367195.1"/>
    </source>
</evidence>
<keyword evidence="3" id="KW-1185">Reference proteome</keyword>
<protein>
    <submittedName>
        <fullName evidence="2">Uncharacterized protein</fullName>
    </submittedName>
</protein>
<evidence type="ECO:0000313" key="3">
    <source>
        <dbReference type="Proteomes" id="UP000623467"/>
    </source>
</evidence>
<dbReference type="OrthoDB" id="3060398at2759"/>
<dbReference type="EMBL" id="JACAZH010000006">
    <property type="protein sequence ID" value="KAF7367195.1"/>
    <property type="molecule type" value="Genomic_DNA"/>
</dbReference>
<comment type="caution">
    <text evidence="2">The sequence shown here is derived from an EMBL/GenBank/DDBJ whole genome shotgun (WGS) entry which is preliminary data.</text>
</comment>
<accession>A0A8H7DAD5</accession>
<name>A0A8H7DAD5_9AGAR</name>
<sequence>MVAFFSAQFPAHGTSKIALSELIATSLEGRATGPLTPLPTWPDRDVDWDMSDELDFVPSSQPYEDGEEPFLLQTPPPSLAISPRFGAMADYSVLEIAAGYATGDSGDASAEAKLHRSRLVRRAPPVEPRSASGIEKNPPRHLNLVRRVTKEPSEKFLRALELERKRQRARQDARRITKKIQALTRVTARLQREHQRLRALVARSGKDKENLNSF</sequence>
<proteinExistence type="predicted"/>
<dbReference type="AlphaFoldDB" id="A0A8H7DAD5"/>
<dbReference type="Proteomes" id="UP000623467">
    <property type="component" value="Unassembled WGS sequence"/>
</dbReference>
<feature type="coiled-coil region" evidence="1">
    <location>
        <begin position="159"/>
        <end position="200"/>
    </location>
</feature>
<keyword evidence="1" id="KW-0175">Coiled coil</keyword>
<organism evidence="2 3">
    <name type="scientific">Mycena sanguinolenta</name>
    <dbReference type="NCBI Taxonomy" id="230812"/>
    <lineage>
        <taxon>Eukaryota</taxon>
        <taxon>Fungi</taxon>
        <taxon>Dikarya</taxon>
        <taxon>Basidiomycota</taxon>
        <taxon>Agaricomycotina</taxon>
        <taxon>Agaricomycetes</taxon>
        <taxon>Agaricomycetidae</taxon>
        <taxon>Agaricales</taxon>
        <taxon>Marasmiineae</taxon>
        <taxon>Mycenaceae</taxon>
        <taxon>Mycena</taxon>
    </lineage>
</organism>
<gene>
    <name evidence="2" type="ORF">MSAN_00979500</name>
</gene>
<reference evidence="2" key="1">
    <citation type="submission" date="2020-05" db="EMBL/GenBank/DDBJ databases">
        <title>Mycena genomes resolve the evolution of fungal bioluminescence.</title>
        <authorList>
            <person name="Tsai I.J."/>
        </authorList>
    </citation>
    <scope>NUCLEOTIDE SEQUENCE</scope>
    <source>
        <strain evidence="2">160909Yilan</strain>
    </source>
</reference>
<evidence type="ECO:0000256" key="1">
    <source>
        <dbReference type="SAM" id="Coils"/>
    </source>
</evidence>